<reference evidence="1 2" key="1">
    <citation type="submission" date="2024-03" db="EMBL/GenBank/DDBJ databases">
        <title>A high-quality draft genome sequence of Diaporthe vaccinii, a causative agent of upright dieback and viscid rot disease in cranberry plants.</title>
        <authorList>
            <person name="Sarrasin M."/>
            <person name="Lang B.F."/>
            <person name="Burger G."/>
        </authorList>
    </citation>
    <scope>NUCLEOTIDE SEQUENCE [LARGE SCALE GENOMIC DNA]</scope>
    <source>
        <strain evidence="1 2">IS7</strain>
    </source>
</reference>
<dbReference type="Proteomes" id="UP001600888">
    <property type="component" value="Unassembled WGS sequence"/>
</dbReference>
<gene>
    <name evidence="1" type="ORF">FJTKL_04612</name>
</gene>
<evidence type="ECO:0000313" key="2">
    <source>
        <dbReference type="Proteomes" id="UP001600888"/>
    </source>
</evidence>
<keyword evidence="2" id="KW-1185">Reference proteome</keyword>
<evidence type="ECO:0000313" key="1">
    <source>
        <dbReference type="EMBL" id="KAL2287778.1"/>
    </source>
</evidence>
<accession>A0ABR4EZC3</accession>
<comment type="caution">
    <text evidence="1">The sequence shown here is derived from an EMBL/GenBank/DDBJ whole genome shotgun (WGS) entry which is preliminary data.</text>
</comment>
<sequence>MPEDGNSAFSFDRTCFHFVKPLLAFSDAALSNKSFERVSCPVALAVYLSHIVIFLPRPARGNSRDSPTLPLSQGPERLTCKEKTQIKQNKEYFHPSYSTAKMCFFVRSSV</sequence>
<name>A0ABR4EZC3_9PEZI</name>
<dbReference type="EMBL" id="JBAWTH010000018">
    <property type="protein sequence ID" value="KAL2287778.1"/>
    <property type="molecule type" value="Genomic_DNA"/>
</dbReference>
<protein>
    <submittedName>
        <fullName evidence="1">Uncharacterized protein</fullName>
    </submittedName>
</protein>
<organism evidence="1 2">
    <name type="scientific">Diaporthe vaccinii</name>
    <dbReference type="NCBI Taxonomy" id="105482"/>
    <lineage>
        <taxon>Eukaryota</taxon>
        <taxon>Fungi</taxon>
        <taxon>Dikarya</taxon>
        <taxon>Ascomycota</taxon>
        <taxon>Pezizomycotina</taxon>
        <taxon>Sordariomycetes</taxon>
        <taxon>Sordariomycetidae</taxon>
        <taxon>Diaporthales</taxon>
        <taxon>Diaporthaceae</taxon>
        <taxon>Diaporthe</taxon>
        <taxon>Diaporthe eres species complex</taxon>
    </lineage>
</organism>
<proteinExistence type="predicted"/>